<feature type="transmembrane region" description="Helical" evidence="1">
    <location>
        <begin position="164"/>
        <end position="181"/>
    </location>
</feature>
<dbReference type="AlphaFoldDB" id="A0A401GWI8"/>
<dbReference type="OrthoDB" id="40823at2759"/>
<reference evidence="2 3" key="1">
    <citation type="journal article" date="2018" name="Sci. Rep.">
        <title>Genome sequence of the cauliflower mushroom Sparassis crispa (Hanabiratake) and its association with beneficial usage.</title>
        <authorList>
            <person name="Kiyama R."/>
            <person name="Furutani Y."/>
            <person name="Kawaguchi K."/>
            <person name="Nakanishi T."/>
        </authorList>
    </citation>
    <scope>NUCLEOTIDE SEQUENCE [LARGE SCALE GENOMIC DNA]</scope>
</reference>
<feature type="transmembrane region" description="Helical" evidence="1">
    <location>
        <begin position="188"/>
        <end position="205"/>
    </location>
</feature>
<evidence type="ECO:0000313" key="3">
    <source>
        <dbReference type="Proteomes" id="UP000287166"/>
    </source>
</evidence>
<proteinExistence type="predicted"/>
<keyword evidence="1" id="KW-0472">Membrane</keyword>
<dbReference type="PANTHER" id="PTHR33979">
    <property type="entry name" value="OS02G0221600 PROTEIN"/>
    <property type="match status" value="1"/>
</dbReference>
<dbReference type="EMBL" id="BFAD01000009">
    <property type="protein sequence ID" value="GBE86585.1"/>
    <property type="molecule type" value="Genomic_DNA"/>
</dbReference>
<dbReference type="Pfam" id="PF13398">
    <property type="entry name" value="Peptidase_M50B"/>
    <property type="match status" value="1"/>
</dbReference>
<keyword evidence="1" id="KW-0812">Transmembrane</keyword>
<comment type="caution">
    <text evidence="2">The sequence shown here is derived from an EMBL/GenBank/DDBJ whole genome shotgun (WGS) entry which is preliminary data.</text>
</comment>
<dbReference type="Proteomes" id="UP000287166">
    <property type="component" value="Unassembled WGS sequence"/>
</dbReference>
<dbReference type="InParanoid" id="A0A401GWI8"/>
<dbReference type="PANTHER" id="PTHR33979:SF2">
    <property type="entry name" value="PEPTIDASE M50B-LIKE-DOMAIN-CONTAINING PROTEIN"/>
    <property type="match status" value="1"/>
</dbReference>
<dbReference type="RefSeq" id="XP_027617498.1">
    <property type="nucleotide sequence ID" value="XM_027761697.1"/>
</dbReference>
<evidence type="ECO:0008006" key="4">
    <source>
        <dbReference type="Google" id="ProtNLM"/>
    </source>
</evidence>
<protein>
    <recommendedName>
        <fullName evidence="4">Peptidase M50B-like-domain-containing protein</fullName>
    </recommendedName>
</protein>
<keyword evidence="3" id="KW-1185">Reference proteome</keyword>
<name>A0A401GWI8_9APHY</name>
<keyword evidence="1" id="KW-1133">Transmembrane helix</keyword>
<gene>
    <name evidence="2" type="ORF">SCP_0904640</name>
</gene>
<organism evidence="2 3">
    <name type="scientific">Sparassis crispa</name>
    <dbReference type="NCBI Taxonomy" id="139825"/>
    <lineage>
        <taxon>Eukaryota</taxon>
        <taxon>Fungi</taxon>
        <taxon>Dikarya</taxon>
        <taxon>Basidiomycota</taxon>
        <taxon>Agaricomycotina</taxon>
        <taxon>Agaricomycetes</taxon>
        <taxon>Polyporales</taxon>
        <taxon>Sparassidaceae</taxon>
        <taxon>Sparassis</taxon>
    </lineage>
</organism>
<feature type="transmembrane region" description="Helical" evidence="1">
    <location>
        <begin position="44"/>
        <end position="61"/>
    </location>
</feature>
<evidence type="ECO:0000313" key="2">
    <source>
        <dbReference type="EMBL" id="GBE86585.1"/>
    </source>
</evidence>
<dbReference type="GeneID" id="38783502"/>
<feature type="transmembrane region" description="Helical" evidence="1">
    <location>
        <begin position="114"/>
        <end position="135"/>
    </location>
</feature>
<accession>A0A401GWI8</accession>
<evidence type="ECO:0000256" key="1">
    <source>
        <dbReference type="SAM" id="Phobius"/>
    </source>
</evidence>
<feature type="transmembrane region" description="Helical" evidence="1">
    <location>
        <begin position="225"/>
        <end position="257"/>
    </location>
</feature>
<dbReference type="InterPro" id="IPR049500">
    <property type="entry name" value="Peptidase_M50B-like"/>
</dbReference>
<feature type="transmembrane region" description="Helical" evidence="1">
    <location>
        <begin position="140"/>
        <end position="158"/>
    </location>
</feature>
<feature type="transmembrane region" description="Helical" evidence="1">
    <location>
        <begin position="73"/>
        <end position="94"/>
    </location>
</feature>
<sequence>MNRSIPFPSPAPSPFRPYPPPLSLLVPRAEESIALSPTPEQLPILYVIVVYTVVIFALWNIPGARLLITPLKLFTIGWHELCHIALAIFTGGSVEKVSIDPDAGGATVVVGGHAPTILVAGYLGSTVFGGVFVLAGFDTLVAKILSFVLGVGLVAPLSLVRNKLTIVLTIFYEGLLIGFWFIDHAQPLRWYCLFVGIMNIFYAVWDITDDKYFRKVNDSDASQLALRYSFIGAHVWAVLWILFEIGVLIGFVFLGLVSFKLTTEQMATEAAKFLPT</sequence>